<dbReference type="SUPFAM" id="SSF54506">
    <property type="entry name" value="Diaminopimelate epimerase-like"/>
    <property type="match status" value="1"/>
</dbReference>
<organism evidence="3 4">
    <name type="scientific">Lactonifactor longoviformis DSM 17459</name>
    <dbReference type="NCBI Taxonomy" id="1122155"/>
    <lineage>
        <taxon>Bacteria</taxon>
        <taxon>Bacillati</taxon>
        <taxon>Bacillota</taxon>
        <taxon>Clostridia</taxon>
        <taxon>Eubacteriales</taxon>
        <taxon>Clostridiaceae</taxon>
        <taxon>Lactonifactor</taxon>
    </lineage>
</organism>
<sequence>MGFKRMFDAVECHEGEPLRVITTGIPTIPGDSVYEQCMWLREHDDQLRLLMLREPRGMPATCANLIVPAKDPRAAAGYIIMEQTEYPMMSGGNTIAVATALLETGLLPMKEPVTEFYLEAPAGLIHITAECSKGKVTSVTFKNVPSFAVYLDKEIEVPHLGKVKVDIAWGGMFYTVIDATQFEGLKLVPEMGREIARISALCTRAAMDQLPVEHPDYPGVGITLSIMHAPPVTPGTYMRSSNVVFTGEIDFDRPETWTGALDRGCCGTGTCALMAVEHAKGRLKVNEPFYNEGLLGVTFTGHAVEETELHGHKAIVPTIGGQCWIYGFSKWVLDETDPFPNGFTIGDIW</sequence>
<dbReference type="Proteomes" id="UP000184245">
    <property type="component" value="Unassembled WGS sequence"/>
</dbReference>
<evidence type="ECO:0000313" key="3">
    <source>
        <dbReference type="EMBL" id="SHF11910.1"/>
    </source>
</evidence>
<dbReference type="PANTHER" id="PTHR33442">
    <property type="entry name" value="TRANS-3-HYDROXY-L-PROLINE DEHYDRATASE"/>
    <property type="match status" value="1"/>
</dbReference>
<reference evidence="3 4" key="1">
    <citation type="submission" date="2016-11" db="EMBL/GenBank/DDBJ databases">
        <authorList>
            <person name="Jaros S."/>
            <person name="Januszkiewicz K."/>
            <person name="Wedrychowicz H."/>
        </authorList>
    </citation>
    <scope>NUCLEOTIDE SEQUENCE [LARGE SCALE GENOMIC DNA]</scope>
    <source>
        <strain evidence="3 4">DSM 17459</strain>
    </source>
</reference>
<dbReference type="SFLD" id="SFLDS00028">
    <property type="entry name" value="Proline_Racemase"/>
    <property type="match status" value="1"/>
</dbReference>
<gene>
    <name evidence="3" type="ORF">SAMN02745158_02595</name>
</gene>
<dbReference type="PIRSF" id="PIRSF029792">
    <property type="entry name" value="Pro_racemase"/>
    <property type="match status" value="1"/>
</dbReference>
<evidence type="ECO:0000256" key="2">
    <source>
        <dbReference type="PIRSR" id="PIRSR029792-1"/>
    </source>
</evidence>
<dbReference type="Pfam" id="PF05544">
    <property type="entry name" value="Pro_racemase"/>
    <property type="match status" value="1"/>
</dbReference>
<name>A0A1M4Z1P3_9CLOT</name>
<feature type="active site" description="Proton donor" evidence="2">
    <location>
        <position position="266"/>
    </location>
</feature>
<dbReference type="Gene3D" id="3.10.310.10">
    <property type="entry name" value="Diaminopimelate Epimerase, Chain A, domain 1"/>
    <property type="match status" value="2"/>
</dbReference>
<feature type="active site" description="Proton acceptor" evidence="2">
    <location>
        <position position="90"/>
    </location>
</feature>
<comment type="similarity">
    <text evidence="1">Belongs to the proline racemase family.</text>
</comment>
<evidence type="ECO:0000313" key="4">
    <source>
        <dbReference type="Proteomes" id="UP000184245"/>
    </source>
</evidence>
<accession>A0A1M4Z1P3</accession>
<dbReference type="PANTHER" id="PTHR33442:SF5">
    <property type="entry name" value="BIFUNCTIONAL TRANS-3-HYDROXY-L-PROLINE DEHYDRATASE_2-EPIMERASE"/>
    <property type="match status" value="1"/>
</dbReference>
<dbReference type="GO" id="GO:0047580">
    <property type="term" value="F:4-hydroxyproline epimerase activity"/>
    <property type="evidence" value="ECO:0007669"/>
    <property type="project" value="TreeGrafter"/>
</dbReference>
<evidence type="ECO:0000256" key="1">
    <source>
        <dbReference type="ARBA" id="ARBA00007529"/>
    </source>
</evidence>
<proteinExistence type="inferred from homology"/>
<keyword evidence="4" id="KW-1185">Reference proteome</keyword>
<dbReference type="InterPro" id="IPR008794">
    <property type="entry name" value="Pro_racemase_fam"/>
</dbReference>
<protein>
    <submittedName>
        <fullName evidence="3">Proline racemase</fullName>
    </submittedName>
</protein>
<dbReference type="AlphaFoldDB" id="A0A1M4Z1P3"/>
<dbReference type="EMBL" id="FQVI01000013">
    <property type="protein sequence ID" value="SHF11910.1"/>
    <property type="molecule type" value="Genomic_DNA"/>
</dbReference>
<dbReference type="OrthoDB" id="181267at2"/>
<dbReference type="STRING" id="1122155.SAMN02745158_02595"/>